<dbReference type="EMBL" id="CALNXI010000091">
    <property type="protein sequence ID" value="CAH3018600.1"/>
    <property type="molecule type" value="Genomic_DNA"/>
</dbReference>
<keyword evidence="2" id="KW-1185">Reference proteome</keyword>
<sequence>MAFKNVRNLLLINHNDGFINDDEFVVLYDLYASKNLDFPYDSYAPFDLEELDESESFAEFRFGKRDIRILKEVLLIPDTITCSQRSVCDGLEGLCMLLKRLSYPCRYGDMVHRFAKPVPVLSMITNQMIDFVYNVHGNRVLNWNHEVLSPVNLQTYVDAVTARGAPLPNCFGFIDGTVRPISRPGEHQRLLYNGHKRVHALKFQSIALPNGLIGNLYGPVGKLQNSTGHQL</sequence>
<evidence type="ECO:0000313" key="2">
    <source>
        <dbReference type="Proteomes" id="UP001159427"/>
    </source>
</evidence>
<accession>A0ABN8LNG8</accession>
<dbReference type="PANTHER" id="PTHR34615">
    <property type="entry name" value="PX DOMAIN-CONTAINING PROTEIN"/>
    <property type="match status" value="1"/>
</dbReference>
<name>A0ABN8LNG8_9CNID</name>
<evidence type="ECO:0000313" key="1">
    <source>
        <dbReference type="EMBL" id="CAH3018600.1"/>
    </source>
</evidence>
<dbReference type="Proteomes" id="UP001159427">
    <property type="component" value="Unassembled WGS sequence"/>
</dbReference>
<reference evidence="1 2" key="1">
    <citation type="submission" date="2022-05" db="EMBL/GenBank/DDBJ databases">
        <authorList>
            <consortium name="Genoscope - CEA"/>
            <person name="William W."/>
        </authorList>
    </citation>
    <scope>NUCLEOTIDE SEQUENCE [LARGE SCALE GENOMIC DNA]</scope>
</reference>
<gene>
    <name evidence="1" type="ORF">PEVE_00043925</name>
</gene>
<comment type="caution">
    <text evidence="1">The sequence shown here is derived from an EMBL/GenBank/DDBJ whole genome shotgun (WGS) entry which is preliminary data.</text>
</comment>
<proteinExistence type="predicted"/>
<protein>
    <recommendedName>
        <fullName evidence="3">DDE Tnp4 domain-containing protein</fullName>
    </recommendedName>
</protein>
<organism evidence="1 2">
    <name type="scientific">Porites evermanni</name>
    <dbReference type="NCBI Taxonomy" id="104178"/>
    <lineage>
        <taxon>Eukaryota</taxon>
        <taxon>Metazoa</taxon>
        <taxon>Cnidaria</taxon>
        <taxon>Anthozoa</taxon>
        <taxon>Hexacorallia</taxon>
        <taxon>Scleractinia</taxon>
        <taxon>Fungiina</taxon>
        <taxon>Poritidae</taxon>
        <taxon>Porites</taxon>
    </lineage>
</organism>
<dbReference type="PANTHER" id="PTHR34615:SF1">
    <property type="entry name" value="PX DOMAIN-CONTAINING PROTEIN"/>
    <property type="match status" value="1"/>
</dbReference>
<evidence type="ECO:0008006" key="3">
    <source>
        <dbReference type="Google" id="ProtNLM"/>
    </source>
</evidence>